<accession>A0A1F7XC66</accession>
<evidence type="ECO:0000313" key="2">
    <source>
        <dbReference type="Proteomes" id="UP000179013"/>
    </source>
</evidence>
<protein>
    <submittedName>
        <fullName evidence="1">Uncharacterized protein</fullName>
    </submittedName>
</protein>
<comment type="caution">
    <text evidence="1">The sequence shown here is derived from an EMBL/GenBank/DDBJ whole genome shotgun (WGS) entry which is preliminary data.</text>
</comment>
<name>A0A1F7XC66_9BACT</name>
<gene>
    <name evidence="1" type="ORF">A2V80_02255</name>
</gene>
<reference evidence="1 2" key="1">
    <citation type="journal article" date="2016" name="Nat. Commun.">
        <title>Thousands of microbial genomes shed light on interconnected biogeochemical processes in an aquifer system.</title>
        <authorList>
            <person name="Anantharaman K."/>
            <person name="Brown C.T."/>
            <person name="Hug L.A."/>
            <person name="Sharon I."/>
            <person name="Castelle C.J."/>
            <person name="Probst A.J."/>
            <person name="Thomas B.C."/>
            <person name="Singh A."/>
            <person name="Wilkins M.J."/>
            <person name="Karaoz U."/>
            <person name="Brodie E.L."/>
            <person name="Williams K.H."/>
            <person name="Hubbard S.S."/>
            <person name="Banfield J.F."/>
        </authorList>
    </citation>
    <scope>NUCLEOTIDE SEQUENCE [LARGE SCALE GENOMIC DNA]</scope>
</reference>
<evidence type="ECO:0000313" key="1">
    <source>
        <dbReference type="EMBL" id="OGM12617.1"/>
    </source>
</evidence>
<sequence length="161" mass="17501">MKKFLPLIILLLGGAVLVGAFIFVGRAKVDSGTQNEEKVSVIPNEKMPAISLSKSEDGHYLSLKVENLGPLSPVTLDYELLYEVPGKEQPQGTGSSVDVEGKDIFEAELLLGTESSGKFRYDEGVEKGTLTLKFRDDKGKLIGRTRTEFDLASGKSETTSF</sequence>
<organism evidence="1 2">
    <name type="scientific">Candidatus Woesebacteria bacterium RBG_16_39_8b</name>
    <dbReference type="NCBI Taxonomy" id="1802482"/>
    <lineage>
        <taxon>Bacteria</taxon>
        <taxon>Candidatus Woeseibacteriota</taxon>
    </lineage>
</organism>
<dbReference type="EMBL" id="MGFU01000025">
    <property type="protein sequence ID" value="OGM12617.1"/>
    <property type="molecule type" value="Genomic_DNA"/>
</dbReference>
<dbReference type="Proteomes" id="UP000179013">
    <property type="component" value="Unassembled WGS sequence"/>
</dbReference>
<dbReference type="AlphaFoldDB" id="A0A1F7XC66"/>
<proteinExistence type="predicted"/>